<reference evidence="1 2" key="1">
    <citation type="submission" date="2007-03" db="EMBL/GenBank/DDBJ databases">
        <authorList>
            <person name="Fulton L."/>
            <person name="Clifton S."/>
            <person name="Fulton B."/>
            <person name="Xu J."/>
            <person name="Minx P."/>
            <person name="Pepin K.H."/>
            <person name="Johnson M."/>
            <person name="Thiruvilangam P."/>
            <person name="Bhonagiri V."/>
            <person name="Nash W.E."/>
            <person name="Mardis E.R."/>
            <person name="Wilson R.K."/>
        </authorList>
    </citation>
    <scope>NUCLEOTIDE SEQUENCE [LARGE SCALE GENOMIC DNA]</scope>
    <source>
        <strain evidence="1 2">ATCC 29174</strain>
    </source>
</reference>
<dbReference type="HOGENOM" id="CLU_010194_49_2_9"/>
<name>A5ZNY1_9FIRM</name>
<dbReference type="Gene3D" id="3.40.50.720">
    <property type="entry name" value="NAD(P)-binding Rossmann-like Domain"/>
    <property type="match status" value="1"/>
</dbReference>
<gene>
    <name evidence="1" type="ORF">RUMOBE_00698</name>
</gene>
<comment type="caution">
    <text evidence="1">The sequence shown here is derived from an EMBL/GenBank/DDBJ whole genome shotgun (WGS) entry which is preliminary data.</text>
</comment>
<dbReference type="EMBL" id="AAVO02000002">
    <property type="protein sequence ID" value="EDM88577.1"/>
    <property type="molecule type" value="Genomic_DNA"/>
</dbReference>
<dbReference type="SUPFAM" id="SSF51735">
    <property type="entry name" value="NAD(P)-binding Rossmann-fold domains"/>
    <property type="match status" value="1"/>
</dbReference>
<dbReference type="InterPro" id="IPR036291">
    <property type="entry name" value="NAD(P)-bd_dom_sf"/>
</dbReference>
<protein>
    <submittedName>
        <fullName evidence="1">Uncharacterized protein</fullName>
    </submittedName>
</protein>
<dbReference type="AlphaFoldDB" id="A5ZNY1"/>
<evidence type="ECO:0000313" key="2">
    <source>
        <dbReference type="Proteomes" id="UP000006002"/>
    </source>
</evidence>
<proteinExistence type="predicted"/>
<organism evidence="1 2">
    <name type="scientific">Blautia obeum ATCC 29174</name>
    <dbReference type="NCBI Taxonomy" id="411459"/>
    <lineage>
        <taxon>Bacteria</taxon>
        <taxon>Bacillati</taxon>
        <taxon>Bacillota</taxon>
        <taxon>Clostridia</taxon>
        <taxon>Lachnospirales</taxon>
        <taxon>Lachnospiraceae</taxon>
        <taxon>Blautia</taxon>
    </lineage>
</organism>
<evidence type="ECO:0000313" key="1">
    <source>
        <dbReference type="EMBL" id="EDM88577.1"/>
    </source>
</evidence>
<dbReference type="Proteomes" id="UP000006002">
    <property type="component" value="Unassembled WGS sequence"/>
</dbReference>
<sequence length="39" mass="3970">MRLKDKIAIITGGSCGIGFATADKFLKEGATVVLAASSK</sequence>
<dbReference type="InterPro" id="IPR002347">
    <property type="entry name" value="SDR_fam"/>
</dbReference>
<accession>A5ZNY1</accession>
<dbReference type="Pfam" id="PF00106">
    <property type="entry name" value="adh_short"/>
    <property type="match status" value="1"/>
</dbReference>
<reference evidence="1 2" key="2">
    <citation type="submission" date="2007-04" db="EMBL/GenBank/DDBJ databases">
        <title>Draft genome sequence of Ruminococcus obeum (ATCC 29174).</title>
        <authorList>
            <person name="Sudarsanam P."/>
            <person name="Ley R."/>
            <person name="Guruge J."/>
            <person name="Turnbaugh P.J."/>
            <person name="Mahowald M."/>
            <person name="Liep D."/>
            <person name="Gordon J."/>
        </authorList>
    </citation>
    <scope>NUCLEOTIDE SEQUENCE [LARGE SCALE GENOMIC DNA]</scope>
    <source>
        <strain evidence="1 2">ATCC 29174</strain>
    </source>
</reference>